<evidence type="ECO:0000256" key="8">
    <source>
        <dbReference type="SAM" id="MobiDB-lite"/>
    </source>
</evidence>
<evidence type="ECO:0000256" key="5">
    <source>
        <dbReference type="ARBA" id="ARBA00022801"/>
    </source>
</evidence>
<sequence length="402" mass="42203">MKLYGIFLLAAAMVSAVSAEICMSAPDFPETQTPETQHPETQTEVPATDSPVKTQDGSTKQSFKANDADTSVLGADDATQQATQQEPISGAIQTLAGNVVSSYSYTGVNCGGPGSYDQVTNIGSCSKTTVKTTSPVSPLDTGVTLAFRGCMTIFNIAVFDGNKGSWSKVSSYEKGGAATNMVFLNNENVDYSGATSPEGFCKADGTGVANESTPFGGTLAEATNHGGTSILASQATGTEVHIMTEKRCGVDVECEGAYDKDGTAFQGWTGGKKIFLTKVSMGNCGAPNVPAIWMLPDQATHSGQYSCNCRGMGPAGGCGELDIAEVLEKDTSFISTHYYFYDGTYNPGNDQFGKRPVDGPTTYVTIIDEDYGVKVLEIGADDFDFSCGAISDDVVKQWEAAK</sequence>
<evidence type="ECO:0000256" key="4">
    <source>
        <dbReference type="ARBA" id="ARBA00022729"/>
    </source>
</evidence>
<proteinExistence type="inferred from homology"/>
<dbReference type="EMBL" id="QKXF01000143">
    <property type="protein sequence ID" value="RQM15780.1"/>
    <property type="molecule type" value="Genomic_DNA"/>
</dbReference>
<dbReference type="AlphaFoldDB" id="A0A3R7W9S3"/>
<name>A0A3R7W9S3_9STRA</name>
<feature type="compositionally biased region" description="Polar residues" evidence="8">
    <location>
        <begin position="51"/>
        <end position="64"/>
    </location>
</feature>
<feature type="domain" description="Cell wall protein YJL171C/Tos1 N-terminal" evidence="11">
    <location>
        <begin position="109"/>
        <end position="159"/>
    </location>
</feature>
<dbReference type="InterPro" id="IPR018805">
    <property type="entry name" value="YJL171C/Tos1_C"/>
</dbReference>
<dbReference type="InterPro" id="IPR018807">
    <property type="entry name" value="YJL171C/Tos1_N"/>
</dbReference>
<dbReference type="OrthoDB" id="118256at2759"/>
<reference evidence="12 13" key="1">
    <citation type="submission" date="2018-06" db="EMBL/GenBank/DDBJ databases">
        <title>Comparative genomics of downy mildews reveals potential adaptations to biotrophy.</title>
        <authorList>
            <person name="Fletcher K."/>
            <person name="Klosterman S.J."/>
            <person name="Derevnina L."/>
            <person name="Martin F."/>
            <person name="Koike S."/>
            <person name="Reyes Chin-Wo S."/>
            <person name="Mou B."/>
            <person name="Michelmore R."/>
        </authorList>
    </citation>
    <scope>NUCLEOTIDE SEQUENCE [LARGE SCALE GENOMIC DNA]</scope>
    <source>
        <strain evidence="12 13">R13</strain>
    </source>
</reference>
<dbReference type="Pfam" id="PF10290">
    <property type="entry name" value="YJL171C_Tos1_N"/>
    <property type="match status" value="1"/>
</dbReference>
<accession>A0A3R7W9S3</accession>
<evidence type="ECO:0000259" key="10">
    <source>
        <dbReference type="Pfam" id="PF10287"/>
    </source>
</evidence>
<evidence type="ECO:0000256" key="1">
    <source>
        <dbReference type="ARBA" id="ARBA00000382"/>
    </source>
</evidence>
<organism evidence="12 13">
    <name type="scientific">Peronospora effusa</name>
    <dbReference type="NCBI Taxonomy" id="542832"/>
    <lineage>
        <taxon>Eukaryota</taxon>
        <taxon>Sar</taxon>
        <taxon>Stramenopiles</taxon>
        <taxon>Oomycota</taxon>
        <taxon>Peronosporomycetes</taxon>
        <taxon>Peronosporales</taxon>
        <taxon>Peronosporaceae</taxon>
        <taxon>Peronospora</taxon>
    </lineage>
</organism>
<dbReference type="Pfam" id="PF10287">
    <property type="entry name" value="YJL171C_Tos1_C"/>
    <property type="match status" value="1"/>
</dbReference>
<evidence type="ECO:0000256" key="3">
    <source>
        <dbReference type="ARBA" id="ARBA00012780"/>
    </source>
</evidence>
<comment type="caution">
    <text evidence="12">The sequence shown here is derived from an EMBL/GenBank/DDBJ whole genome shotgun (WGS) entry which is preliminary data.</text>
</comment>
<dbReference type="PANTHER" id="PTHR31737">
    <property type="entry name" value="PROTEIN TOS1"/>
    <property type="match status" value="1"/>
</dbReference>
<feature type="compositionally biased region" description="Low complexity" evidence="8">
    <location>
        <begin position="29"/>
        <end position="44"/>
    </location>
</feature>
<keyword evidence="5" id="KW-0378">Hydrolase</keyword>
<comment type="catalytic activity">
    <reaction evidence="1">
        <text>Hydrolysis of (1-&gt;3)-beta-D-glucosidic linkages in (1-&gt;3)-beta-D-glucans.</text>
        <dbReference type="EC" id="3.2.1.39"/>
    </reaction>
</comment>
<protein>
    <recommendedName>
        <fullName evidence="3">glucan endo-1,3-beta-D-glucosidase</fullName>
        <ecNumber evidence="3">3.2.1.39</ecNumber>
    </recommendedName>
</protein>
<dbReference type="Proteomes" id="UP000286097">
    <property type="component" value="Unassembled WGS sequence"/>
</dbReference>
<evidence type="ECO:0000256" key="6">
    <source>
        <dbReference type="ARBA" id="ARBA00023295"/>
    </source>
</evidence>
<feature type="chain" id="PRO_5018678074" description="glucan endo-1,3-beta-D-glucosidase" evidence="9">
    <location>
        <begin position="20"/>
        <end position="402"/>
    </location>
</feature>
<evidence type="ECO:0000256" key="2">
    <source>
        <dbReference type="ARBA" id="ARBA00006055"/>
    </source>
</evidence>
<dbReference type="GO" id="GO:0042973">
    <property type="term" value="F:glucan endo-1,3-beta-D-glucosidase activity"/>
    <property type="evidence" value="ECO:0007669"/>
    <property type="project" value="UniProtKB-EC"/>
</dbReference>
<dbReference type="EC" id="3.2.1.39" evidence="3"/>
<evidence type="ECO:0000313" key="13">
    <source>
        <dbReference type="Proteomes" id="UP000286097"/>
    </source>
</evidence>
<feature type="domain" description="Cell wall protein YJL171C/Tos1 C-terminal" evidence="10">
    <location>
        <begin position="164"/>
        <end position="398"/>
    </location>
</feature>
<evidence type="ECO:0000259" key="11">
    <source>
        <dbReference type="Pfam" id="PF10290"/>
    </source>
</evidence>
<dbReference type="SUPFAM" id="SSF49899">
    <property type="entry name" value="Concanavalin A-like lectins/glucanases"/>
    <property type="match status" value="1"/>
</dbReference>
<feature type="region of interest" description="Disordered" evidence="8">
    <location>
        <begin position="28"/>
        <end position="69"/>
    </location>
</feature>
<dbReference type="InterPro" id="IPR013320">
    <property type="entry name" value="ConA-like_dom_sf"/>
</dbReference>
<comment type="similarity">
    <text evidence="2">Belongs to the PGA52 family.</text>
</comment>
<evidence type="ECO:0000313" key="12">
    <source>
        <dbReference type="EMBL" id="RQM15780.1"/>
    </source>
</evidence>
<feature type="signal peptide" evidence="9">
    <location>
        <begin position="1"/>
        <end position="19"/>
    </location>
</feature>
<dbReference type="Gene3D" id="2.60.120.200">
    <property type="match status" value="1"/>
</dbReference>
<gene>
    <name evidence="12" type="ORF">DD237_002440</name>
</gene>
<dbReference type="PANTHER" id="PTHR31737:SF2">
    <property type="entry name" value="PROTEIN TOS1"/>
    <property type="match status" value="1"/>
</dbReference>
<dbReference type="VEuPathDB" id="FungiDB:DD237_002440"/>
<keyword evidence="7" id="KW-0961">Cell wall biogenesis/degradation</keyword>
<keyword evidence="4 9" id="KW-0732">Signal</keyword>
<dbReference type="GO" id="GO:0071555">
    <property type="term" value="P:cell wall organization"/>
    <property type="evidence" value="ECO:0007669"/>
    <property type="project" value="UniProtKB-KW"/>
</dbReference>
<evidence type="ECO:0000256" key="7">
    <source>
        <dbReference type="ARBA" id="ARBA00023316"/>
    </source>
</evidence>
<keyword evidence="6" id="KW-0326">Glycosidase</keyword>
<evidence type="ECO:0000256" key="9">
    <source>
        <dbReference type="SAM" id="SignalP"/>
    </source>
</evidence>